<sequence length="247" mass="27770">MRTLTILIICAIFVSLDCSENRVRRQSDSTTEVIGLVMQNGATAEDYLRLKRAIKGMRKRVRGKRAIFHILKTGEATNNVTTSTTSPSVYTSNHHDIAANAIREAEDRLVNTYTQLEKLAENIRYTLKILESAESELTQAQSDLQSLYNQINHDFRMAISLKNSESIRMSPMLRRMVVVNENGVTCNQVCDVPNNGFATIGICTNQYCACNSGRRRAIERRFCQRDFVFDTLGLSCANPSNTVLCSD</sequence>
<feature type="signal peptide" evidence="2">
    <location>
        <begin position="1"/>
        <end position="18"/>
    </location>
</feature>
<dbReference type="EMBL" id="CAJVCH010042129">
    <property type="protein sequence ID" value="CAG7716922.1"/>
    <property type="molecule type" value="Genomic_DNA"/>
</dbReference>
<dbReference type="OrthoDB" id="8295384at2759"/>
<proteinExistence type="predicted"/>
<evidence type="ECO:0000256" key="1">
    <source>
        <dbReference type="SAM" id="Coils"/>
    </source>
</evidence>
<dbReference type="Proteomes" id="UP000708208">
    <property type="component" value="Unassembled WGS sequence"/>
</dbReference>
<name>A0A8J2JFE2_9HEXA</name>
<gene>
    <name evidence="3" type="ORF">AFUS01_LOCUS6406</name>
</gene>
<feature type="coiled-coil region" evidence="1">
    <location>
        <begin position="102"/>
        <end position="150"/>
    </location>
</feature>
<organism evidence="3 4">
    <name type="scientific">Allacma fusca</name>
    <dbReference type="NCBI Taxonomy" id="39272"/>
    <lineage>
        <taxon>Eukaryota</taxon>
        <taxon>Metazoa</taxon>
        <taxon>Ecdysozoa</taxon>
        <taxon>Arthropoda</taxon>
        <taxon>Hexapoda</taxon>
        <taxon>Collembola</taxon>
        <taxon>Symphypleona</taxon>
        <taxon>Sminthuridae</taxon>
        <taxon>Allacma</taxon>
    </lineage>
</organism>
<dbReference type="AlphaFoldDB" id="A0A8J2JFE2"/>
<protein>
    <submittedName>
        <fullName evidence="3">Uncharacterized protein</fullName>
    </submittedName>
</protein>
<feature type="chain" id="PRO_5035289629" evidence="2">
    <location>
        <begin position="19"/>
        <end position="247"/>
    </location>
</feature>
<keyword evidence="1" id="KW-0175">Coiled coil</keyword>
<accession>A0A8J2JFE2</accession>
<evidence type="ECO:0000313" key="4">
    <source>
        <dbReference type="Proteomes" id="UP000708208"/>
    </source>
</evidence>
<evidence type="ECO:0000256" key="2">
    <source>
        <dbReference type="SAM" id="SignalP"/>
    </source>
</evidence>
<evidence type="ECO:0000313" key="3">
    <source>
        <dbReference type="EMBL" id="CAG7716922.1"/>
    </source>
</evidence>
<keyword evidence="4" id="KW-1185">Reference proteome</keyword>
<reference evidence="3" key="1">
    <citation type="submission" date="2021-06" db="EMBL/GenBank/DDBJ databases">
        <authorList>
            <person name="Hodson N. C."/>
            <person name="Mongue J. A."/>
            <person name="Jaron S. K."/>
        </authorList>
    </citation>
    <scope>NUCLEOTIDE SEQUENCE</scope>
</reference>
<comment type="caution">
    <text evidence="3">The sequence shown here is derived from an EMBL/GenBank/DDBJ whole genome shotgun (WGS) entry which is preliminary data.</text>
</comment>
<keyword evidence="2" id="KW-0732">Signal</keyword>